<dbReference type="RefSeq" id="WP_227622204.1">
    <property type="nucleotide sequence ID" value="NZ_JAJEQO010000003.1"/>
</dbReference>
<feature type="chain" id="PRO_5045640335" evidence="2">
    <location>
        <begin position="30"/>
        <end position="731"/>
    </location>
</feature>
<dbReference type="Proteomes" id="UP001199236">
    <property type="component" value="Unassembled WGS sequence"/>
</dbReference>
<dbReference type="InterPro" id="IPR042229">
    <property type="entry name" value="Listeria/Bacterioides_rpt_sf"/>
</dbReference>
<keyword evidence="2" id="KW-0732">Signal</keyword>
<reference evidence="3 4" key="1">
    <citation type="submission" date="2021-10" db="EMBL/GenBank/DDBJ databases">
        <title>Anaerobic single-cell dispensing facilitates the cultivation of human gut bacteria.</title>
        <authorList>
            <person name="Afrizal A."/>
        </authorList>
    </citation>
    <scope>NUCLEOTIDE SEQUENCE [LARGE SCALE GENOMIC DNA]</scope>
    <source>
        <strain evidence="3 4">CLA-AA-H223</strain>
    </source>
</reference>
<dbReference type="Gene3D" id="2.60.40.4270">
    <property type="entry name" value="Listeria-Bacteroides repeat domain"/>
    <property type="match status" value="1"/>
</dbReference>
<dbReference type="Pfam" id="PF13306">
    <property type="entry name" value="LRR_5"/>
    <property type="match status" value="1"/>
</dbReference>
<evidence type="ECO:0000256" key="2">
    <source>
        <dbReference type="SAM" id="SignalP"/>
    </source>
</evidence>
<dbReference type="InterPro" id="IPR026906">
    <property type="entry name" value="LRR_5"/>
</dbReference>
<protein>
    <submittedName>
        <fullName evidence="3">Leucine-rich repeat protein</fullName>
    </submittedName>
</protein>
<dbReference type="NCBIfam" id="TIGR02543">
    <property type="entry name" value="List_Bact_rpt"/>
    <property type="match status" value="1"/>
</dbReference>
<dbReference type="SUPFAM" id="SSF52058">
    <property type="entry name" value="L domain-like"/>
    <property type="match status" value="1"/>
</dbReference>
<proteinExistence type="predicted"/>
<feature type="signal peptide" evidence="2">
    <location>
        <begin position="1"/>
        <end position="29"/>
    </location>
</feature>
<dbReference type="Gene3D" id="3.80.10.10">
    <property type="entry name" value="Ribonuclease Inhibitor"/>
    <property type="match status" value="2"/>
</dbReference>
<sequence>MRPKRLISLLVAVCMMITMLPLSAVTAFAADTSTVRTAIVDGYKYEYTINTEDDTATIKYFRGPVDSEGNVDSANNGPYDIDIPSELDHHPVTGLGAYSFSGYASASPYPHNSYQIGRNIRSVDIPQGVTSIGNHAFFDCFDLENITIPQSVTSIGDVAFGCCKFTTLSLGENIETIGGGAFWHCSNLSEITIPENVKEIKNGYSENIYYRKTFEGCSHLKCIILPAGFKSFEASLRDCPTDCVIYYNNDWDHAKDLLADNDNSWYLYNDNGKLKNRNFLYLCKVTFDANGGDLTGNLTNYLTDNLTDHAEVPVYTTEKITETIANDLNATDLDAINAPKRAGYKFIGWYTTEDGKPEDGKFDVKETAITDDITLYARWEFDPNALDCHPLTVTGGTVTVKYDGSDVTSELRSTDAATGQKTYSVPDGAEVTVTLDKNLIPKGNVFDSWSTDKFSLPQDQDHKAETITFPMNSDADIAAEYRDAATDHTPDTDTAVCHPLTVTGGIVTVKKGDKDVTDTLTVTTDETTGKKTYSVPDGAEVTVKLDKTLIPEGMVFDIWSTGKFSLPLGQDYKAETITFTMSSDADIAAQYRDATIEDDGPNVLGTAAIIGTAAVGTAVLGYQAYSLGAEFAGKLMALPYFPSNRSALAMMLWEDAGKPMPESELLYPDVGQEEQDMDLQHAARWAMENELIPDLNDEGTAPEEMKFFPANPVSKLDVLNAWQKAQELKNN</sequence>
<dbReference type="PANTHER" id="PTHR45661:SF3">
    <property type="entry name" value="IG-LIKE DOMAIN-CONTAINING PROTEIN"/>
    <property type="match status" value="1"/>
</dbReference>
<dbReference type="Pfam" id="PF09479">
    <property type="entry name" value="Flg_new"/>
    <property type="match status" value="1"/>
</dbReference>
<dbReference type="PANTHER" id="PTHR45661">
    <property type="entry name" value="SURFACE ANTIGEN"/>
    <property type="match status" value="1"/>
</dbReference>
<name>A0ABS8FD12_9FIRM</name>
<gene>
    <name evidence="3" type="ORF">LKD34_02740</name>
</gene>
<dbReference type="InterPro" id="IPR053139">
    <property type="entry name" value="Surface_bspA-like"/>
</dbReference>
<organism evidence="3 4">
    <name type="scientific">Faecalibacterium hominis</name>
    <name type="common">ex Afrizal et al. 2022</name>
    <dbReference type="NCBI Taxonomy" id="2881265"/>
    <lineage>
        <taxon>Bacteria</taxon>
        <taxon>Bacillati</taxon>
        <taxon>Bacillota</taxon>
        <taxon>Clostridia</taxon>
        <taxon>Eubacteriales</taxon>
        <taxon>Oscillospiraceae</taxon>
        <taxon>Faecalibacterium</taxon>
    </lineage>
</organism>
<keyword evidence="4" id="KW-1185">Reference proteome</keyword>
<comment type="subcellular location">
    <subcellularLocation>
        <location evidence="1">Cell envelope</location>
    </subcellularLocation>
</comment>
<evidence type="ECO:0000313" key="3">
    <source>
        <dbReference type="EMBL" id="MCC2212423.1"/>
    </source>
</evidence>
<evidence type="ECO:0000313" key="4">
    <source>
        <dbReference type="Proteomes" id="UP001199236"/>
    </source>
</evidence>
<evidence type="ECO:0000256" key="1">
    <source>
        <dbReference type="ARBA" id="ARBA00004196"/>
    </source>
</evidence>
<comment type="caution">
    <text evidence="3">The sequence shown here is derived from an EMBL/GenBank/DDBJ whole genome shotgun (WGS) entry which is preliminary data.</text>
</comment>
<dbReference type="EMBL" id="JAJEQO010000003">
    <property type="protein sequence ID" value="MCC2212423.1"/>
    <property type="molecule type" value="Genomic_DNA"/>
</dbReference>
<dbReference type="InterPro" id="IPR032675">
    <property type="entry name" value="LRR_dom_sf"/>
</dbReference>
<dbReference type="InterPro" id="IPR013378">
    <property type="entry name" value="InlB-like_B-rpt"/>
</dbReference>
<accession>A0ABS8FD12</accession>